<dbReference type="InterPro" id="IPR017871">
    <property type="entry name" value="ABC_transporter-like_CS"/>
</dbReference>
<gene>
    <name evidence="6" type="ORF">LZ480_01425</name>
</gene>
<keyword evidence="3" id="KW-0067">ATP-binding</keyword>
<proteinExistence type="predicted"/>
<organism evidence="6 7">
    <name type="scientific">Solibacillus palustris</name>
    <dbReference type="NCBI Taxonomy" id="2908203"/>
    <lineage>
        <taxon>Bacteria</taxon>
        <taxon>Bacillati</taxon>
        <taxon>Bacillota</taxon>
        <taxon>Bacilli</taxon>
        <taxon>Bacillales</taxon>
        <taxon>Caryophanaceae</taxon>
        <taxon>Solibacillus</taxon>
    </lineage>
</organism>
<reference evidence="6 7" key="1">
    <citation type="submission" date="2022-03" db="EMBL/GenBank/DDBJ databases">
        <authorList>
            <person name="Jo J.-H."/>
            <person name="Im W.-T."/>
        </authorList>
    </citation>
    <scope>NUCLEOTIDE SEQUENCE [LARGE SCALE GENOMIC DNA]</scope>
    <source>
        <strain evidence="6 7">MA9</strain>
    </source>
</reference>
<dbReference type="PANTHER" id="PTHR42794:SF1">
    <property type="entry name" value="HEMIN IMPORT ATP-BINDING PROTEIN HMUV"/>
    <property type="match status" value="1"/>
</dbReference>
<evidence type="ECO:0000313" key="6">
    <source>
        <dbReference type="EMBL" id="MCH7320532.1"/>
    </source>
</evidence>
<protein>
    <submittedName>
        <fullName evidence="6">Adenosylcobinamide amidohydrolase</fullName>
    </submittedName>
</protein>
<evidence type="ECO:0000256" key="4">
    <source>
        <dbReference type="ARBA" id="ARBA00022967"/>
    </source>
</evidence>
<dbReference type="InterPro" id="IPR027417">
    <property type="entry name" value="P-loop_NTPase"/>
</dbReference>
<accession>A0ABS9U866</accession>
<dbReference type="InterPro" id="IPR002808">
    <property type="entry name" value="AdoCbi_amidolase"/>
</dbReference>
<evidence type="ECO:0000259" key="5">
    <source>
        <dbReference type="PROSITE" id="PS50893"/>
    </source>
</evidence>
<evidence type="ECO:0000256" key="2">
    <source>
        <dbReference type="ARBA" id="ARBA00022741"/>
    </source>
</evidence>
<keyword evidence="1" id="KW-0813">Transport</keyword>
<name>A0ABS9U866_9BACL</name>
<keyword evidence="4" id="KW-1278">Translocase</keyword>
<dbReference type="PANTHER" id="PTHR42794">
    <property type="entry name" value="HEMIN IMPORT ATP-BINDING PROTEIN HMUV"/>
    <property type="match status" value="1"/>
</dbReference>
<keyword evidence="2" id="KW-0547">Nucleotide-binding</keyword>
<evidence type="ECO:0000313" key="7">
    <source>
        <dbReference type="Proteomes" id="UP001316087"/>
    </source>
</evidence>
<evidence type="ECO:0000256" key="3">
    <source>
        <dbReference type="ARBA" id="ARBA00022840"/>
    </source>
</evidence>
<sequence>MLKVNDLSGGYSGKSIVKNVTFHVKKGRILGILGPNGSGKSTLLKMISGIISPTSGEVLIENQPIKSYDVKQLAKKMAVLPQLNASTFSNLVYDAVSLGRYPHQTGFFSSWSDEDEYIVLQAMESTGVTGYKDHYLEFLSGGEQQRVFIAQALAQNSELLLLDEPTNHLDIAHQKQILDMIRLQVEQHGLTVVSIFHDINLASLYCDELLLLEGGEVRAFGLPHEVILEEQIADVYKARIATYPHPEVPKPQITMLPTNELQRKEVQIQVSDFSITKEYIQLKVSSPLKVISSAVLNAGIGWYDTFLNRTVAPNYDIYHVKDETVNFLVANHFAPTSTVVMLTAVETKCVEIQSFTQRELEIIIMVTAGVGNSVDVTKTYLREEKPHAGTINTWVFINGKLTDEAFIQAMITATEAKTKALADQQIKDSVTGTIATSTATDSLLIAATQHGQEIQYAGPITEVGKLIGRGVFETTVAAIKKYKELQNS</sequence>
<comment type="caution">
    <text evidence="6">The sequence shown here is derived from an EMBL/GenBank/DDBJ whole genome shotgun (WGS) entry which is preliminary data.</text>
</comment>
<keyword evidence="7" id="KW-1185">Reference proteome</keyword>
<dbReference type="PROSITE" id="PS50893">
    <property type="entry name" value="ABC_TRANSPORTER_2"/>
    <property type="match status" value="1"/>
</dbReference>
<dbReference type="SUPFAM" id="SSF52540">
    <property type="entry name" value="P-loop containing nucleoside triphosphate hydrolases"/>
    <property type="match status" value="1"/>
</dbReference>
<dbReference type="CDD" id="cd03214">
    <property type="entry name" value="ABC_Iron-Siderophores_B12_Hemin"/>
    <property type="match status" value="1"/>
</dbReference>
<dbReference type="SMART" id="SM00382">
    <property type="entry name" value="AAA"/>
    <property type="match status" value="1"/>
</dbReference>
<dbReference type="InterPro" id="IPR003439">
    <property type="entry name" value="ABC_transporter-like_ATP-bd"/>
</dbReference>
<dbReference type="InterPro" id="IPR003593">
    <property type="entry name" value="AAA+_ATPase"/>
</dbReference>
<dbReference type="PROSITE" id="PS00211">
    <property type="entry name" value="ABC_TRANSPORTER_1"/>
    <property type="match status" value="1"/>
</dbReference>
<dbReference type="EMBL" id="JAKZFC010000001">
    <property type="protein sequence ID" value="MCH7320532.1"/>
    <property type="molecule type" value="Genomic_DNA"/>
</dbReference>
<dbReference type="Gene3D" id="3.40.50.300">
    <property type="entry name" value="P-loop containing nucleotide triphosphate hydrolases"/>
    <property type="match status" value="1"/>
</dbReference>
<feature type="domain" description="ABC transporter" evidence="5">
    <location>
        <begin position="2"/>
        <end position="239"/>
    </location>
</feature>
<dbReference type="Proteomes" id="UP001316087">
    <property type="component" value="Unassembled WGS sequence"/>
</dbReference>
<dbReference type="Pfam" id="PF01955">
    <property type="entry name" value="CbiZ"/>
    <property type="match status" value="1"/>
</dbReference>
<evidence type="ECO:0000256" key="1">
    <source>
        <dbReference type="ARBA" id="ARBA00022448"/>
    </source>
</evidence>
<dbReference type="RefSeq" id="WP_241367546.1">
    <property type="nucleotide sequence ID" value="NZ_JAKZFC010000001.1"/>
</dbReference>
<dbReference type="Pfam" id="PF00005">
    <property type="entry name" value="ABC_tran"/>
    <property type="match status" value="1"/>
</dbReference>